<dbReference type="InterPro" id="IPR029021">
    <property type="entry name" value="Prot-tyrosine_phosphatase-like"/>
</dbReference>
<evidence type="ECO:0000313" key="4">
    <source>
        <dbReference type="EMBL" id="KAB7504526.1"/>
    </source>
</evidence>
<dbReference type="PANTHER" id="PTHR23339">
    <property type="entry name" value="TYROSINE SPECIFIC PROTEIN PHOSPHATASE AND DUAL SPECIFICITY PROTEIN PHOSPHATASE"/>
    <property type="match status" value="1"/>
</dbReference>
<dbReference type="Proteomes" id="UP000326759">
    <property type="component" value="Unassembled WGS sequence"/>
</dbReference>
<accession>A0A5N5TD02</accession>
<feature type="domain" description="Tyrosine-protein phosphatase" evidence="2">
    <location>
        <begin position="1"/>
        <end position="126"/>
    </location>
</feature>
<dbReference type="InterPro" id="IPR003595">
    <property type="entry name" value="Tyr_Pase_cat"/>
</dbReference>
<gene>
    <name evidence="4" type="primary">Dusp23</name>
    <name evidence="4" type="ORF">Anas_09479</name>
</gene>
<dbReference type="PROSITE" id="PS50054">
    <property type="entry name" value="TYR_PHOSPHATASE_DUAL"/>
    <property type="match status" value="1"/>
</dbReference>
<dbReference type="AlphaFoldDB" id="A0A5N5TD02"/>
<dbReference type="InterPro" id="IPR020422">
    <property type="entry name" value="TYR_PHOSPHATASE_DUAL_dom"/>
</dbReference>
<evidence type="ECO:0000259" key="3">
    <source>
        <dbReference type="PROSITE" id="PS50056"/>
    </source>
</evidence>
<proteinExistence type="predicted"/>
<dbReference type="SMART" id="SM00404">
    <property type="entry name" value="PTPc_motif"/>
    <property type="match status" value="1"/>
</dbReference>
<dbReference type="InterPro" id="IPR000387">
    <property type="entry name" value="Tyr_Pase_dom"/>
</dbReference>
<name>A0A5N5TD02_9CRUS</name>
<organism evidence="4 5">
    <name type="scientific">Armadillidium nasatum</name>
    <dbReference type="NCBI Taxonomy" id="96803"/>
    <lineage>
        <taxon>Eukaryota</taxon>
        <taxon>Metazoa</taxon>
        <taxon>Ecdysozoa</taxon>
        <taxon>Arthropoda</taxon>
        <taxon>Crustacea</taxon>
        <taxon>Multicrustacea</taxon>
        <taxon>Malacostraca</taxon>
        <taxon>Eumalacostraca</taxon>
        <taxon>Peracarida</taxon>
        <taxon>Isopoda</taxon>
        <taxon>Oniscidea</taxon>
        <taxon>Crinocheta</taxon>
        <taxon>Armadillidiidae</taxon>
        <taxon>Armadillidium</taxon>
    </lineage>
</organism>
<evidence type="ECO:0000259" key="2">
    <source>
        <dbReference type="PROSITE" id="PS50054"/>
    </source>
</evidence>
<dbReference type="PROSITE" id="PS50056">
    <property type="entry name" value="TYR_PHOSPHATASE_2"/>
    <property type="match status" value="1"/>
</dbReference>
<protein>
    <submittedName>
        <fullName evidence="4">Dual specificity protein phosphatase 23</fullName>
    </submittedName>
</protein>
<dbReference type="Pfam" id="PF22785">
    <property type="entry name" value="Tc-R-P"/>
    <property type="match status" value="1"/>
</dbReference>
<evidence type="ECO:0000313" key="5">
    <source>
        <dbReference type="Proteomes" id="UP000326759"/>
    </source>
</evidence>
<feature type="domain" description="Tyrosine specific protein phosphatases" evidence="3">
    <location>
        <begin position="47"/>
        <end position="112"/>
    </location>
</feature>
<dbReference type="EMBL" id="SEYY01002936">
    <property type="protein sequence ID" value="KAB7504526.1"/>
    <property type="molecule type" value="Genomic_DNA"/>
</dbReference>
<comment type="caution">
    <text evidence="4">The sequence shown here is derived from an EMBL/GenBank/DDBJ whole genome shotgun (WGS) entry which is preliminary data.</text>
</comment>
<dbReference type="InterPro" id="IPR016130">
    <property type="entry name" value="Tyr_Pase_AS"/>
</dbReference>
<dbReference type="PROSITE" id="PS00383">
    <property type="entry name" value="TYR_PHOSPHATASE_1"/>
    <property type="match status" value="1"/>
</dbReference>
<dbReference type="FunFam" id="3.90.190.10:FF:000157">
    <property type="entry name" value="Protein-tyrosine phosphatase"/>
    <property type="match status" value="1"/>
</dbReference>
<evidence type="ECO:0000256" key="1">
    <source>
        <dbReference type="ARBA" id="ARBA00022801"/>
    </source>
</evidence>
<dbReference type="Gene3D" id="3.90.190.10">
    <property type="entry name" value="Protein tyrosine phosphatase superfamily"/>
    <property type="match status" value="1"/>
</dbReference>
<dbReference type="GO" id="GO:0016787">
    <property type="term" value="F:hydrolase activity"/>
    <property type="evidence" value="ECO:0007669"/>
    <property type="project" value="UniProtKB-KW"/>
</dbReference>
<keyword evidence="1" id="KW-0378">Hydrolase</keyword>
<dbReference type="OrthoDB" id="19045at2759"/>
<sequence length="126" mass="14557">MFLKDEGVKYLVTLSEEKIPHPSAKTVFSHHVIPVEEFEAPSMKDIEKFISICEKAREANEVVCVHCRMGRGRTGVMLACYLVKFYNQAPQTAAMNIRLMRPGSVETHEQMRSVKDFWDYLAYKNK</sequence>
<keyword evidence="5" id="KW-1185">Reference proteome</keyword>
<dbReference type="InterPro" id="IPR050561">
    <property type="entry name" value="PTP"/>
</dbReference>
<dbReference type="SUPFAM" id="SSF52799">
    <property type="entry name" value="(Phosphotyrosine protein) phosphatases II"/>
    <property type="match status" value="1"/>
</dbReference>
<reference evidence="4 5" key="1">
    <citation type="journal article" date="2019" name="PLoS Biol.">
        <title>Sex chromosomes control vertical transmission of feminizing Wolbachia symbionts in an isopod.</title>
        <authorList>
            <person name="Becking T."/>
            <person name="Chebbi M.A."/>
            <person name="Giraud I."/>
            <person name="Moumen B."/>
            <person name="Laverre T."/>
            <person name="Caubet Y."/>
            <person name="Peccoud J."/>
            <person name="Gilbert C."/>
            <person name="Cordaux R."/>
        </authorList>
    </citation>
    <scope>NUCLEOTIDE SEQUENCE [LARGE SCALE GENOMIC DNA]</scope>
    <source>
        <strain evidence="4">ANa2</strain>
        <tissue evidence="4">Whole body excluding digestive tract and cuticle</tissue>
    </source>
</reference>